<dbReference type="PANTHER" id="PTHR33470:SF22">
    <property type="entry name" value="POLLEN OLE E 1 ALLERGEN AND EXTENSIN FAMILY PROTEIN"/>
    <property type="match status" value="1"/>
</dbReference>
<sequence length="172" mass="18656">MAPKFVLVALVSVLALLVGEIPTKVSAVTAVTEPAPTYSTISIVGEIFCKSCKLTGYVDYLDASPVDGVLVRVSCFDKNWNYISNYANSVPGGFFYLSWPDVANFIPERCGVYVDWSPLSYCSKPIYGPSPVGGAELYLVSEKNVTGGTEATYSPGVIYVERERWNVVCPNS</sequence>
<dbReference type="EMBL" id="JAMFTS010000001">
    <property type="protein sequence ID" value="KAJ4806834.1"/>
    <property type="molecule type" value="Genomic_DNA"/>
</dbReference>
<comment type="caution">
    <text evidence="4">The sequence shown here is derived from an EMBL/GenBank/DDBJ whole genome shotgun (WGS) entry which is preliminary data.</text>
</comment>
<evidence type="ECO:0000256" key="2">
    <source>
        <dbReference type="SAM" id="SignalP"/>
    </source>
</evidence>
<dbReference type="PANTHER" id="PTHR33470">
    <property type="entry name" value="OS01G0164075 PROTEIN"/>
    <property type="match status" value="1"/>
</dbReference>
<dbReference type="AlphaFoldDB" id="A0AAV8GPD0"/>
<gene>
    <name evidence="4" type="ORF">LUZ62_019400</name>
    <name evidence="3" type="ORF">LUZ62_064866</name>
</gene>
<dbReference type="EMBL" id="JAMFTS010000003">
    <property type="protein sequence ID" value="KAJ4780609.1"/>
    <property type="molecule type" value="Genomic_DNA"/>
</dbReference>
<evidence type="ECO:0000256" key="1">
    <source>
        <dbReference type="ARBA" id="ARBA00022729"/>
    </source>
</evidence>
<proteinExistence type="predicted"/>
<name>A0AAV8GPD0_9POAL</name>
<evidence type="ECO:0000313" key="5">
    <source>
        <dbReference type="Proteomes" id="UP001140206"/>
    </source>
</evidence>
<reference evidence="4" key="1">
    <citation type="submission" date="2022-08" db="EMBL/GenBank/DDBJ databases">
        <authorList>
            <person name="Marques A."/>
        </authorList>
    </citation>
    <scope>NUCLEOTIDE SEQUENCE</scope>
    <source>
        <strain evidence="4">RhyPub2mFocal</strain>
        <tissue evidence="4">Leaves</tissue>
    </source>
</reference>
<keyword evidence="5" id="KW-1185">Reference proteome</keyword>
<dbReference type="Pfam" id="PF01190">
    <property type="entry name" value="Pollen_Ole_e_1"/>
    <property type="match status" value="1"/>
</dbReference>
<feature type="chain" id="PRO_5044716493" evidence="2">
    <location>
        <begin position="28"/>
        <end position="172"/>
    </location>
</feature>
<organism evidence="4 5">
    <name type="scientific">Rhynchospora pubera</name>
    <dbReference type="NCBI Taxonomy" id="906938"/>
    <lineage>
        <taxon>Eukaryota</taxon>
        <taxon>Viridiplantae</taxon>
        <taxon>Streptophyta</taxon>
        <taxon>Embryophyta</taxon>
        <taxon>Tracheophyta</taxon>
        <taxon>Spermatophyta</taxon>
        <taxon>Magnoliopsida</taxon>
        <taxon>Liliopsida</taxon>
        <taxon>Poales</taxon>
        <taxon>Cyperaceae</taxon>
        <taxon>Cyperoideae</taxon>
        <taxon>Rhynchosporeae</taxon>
        <taxon>Rhynchospora</taxon>
    </lineage>
</organism>
<accession>A0AAV8GPD0</accession>
<evidence type="ECO:0000313" key="4">
    <source>
        <dbReference type="EMBL" id="KAJ4806834.1"/>
    </source>
</evidence>
<dbReference type="Proteomes" id="UP001140206">
    <property type="component" value="Chromosome 1"/>
</dbReference>
<evidence type="ECO:0000313" key="3">
    <source>
        <dbReference type="EMBL" id="KAJ4780609.1"/>
    </source>
</evidence>
<feature type="signal peptide" evidence="2">
    <location>
        <begin position="1"/>
        <end position="27"/>
    </location>
</feature>
<dbReference type="Proteomes" id="UP001140206">
    <property type="component" value="Chromosome 3"/>
</dbReference>
<protein>
    <submittedName>
        <fullName evidence="4">Uncharacterized protein</fullName>
    </submittedName>
</protein>
<keyword evidence="1 2" id="KW-0732">Signal</keyword>
<dbReference type="GO" id="GO:0071944">
    <property type="term" value="C:cell periphery"/>
    <property type="evidence" value="ECO:0007669"/>
    <property type="project" value="TreeGrafter"/>
</dbReference>